<keyword evidence="2" id="KW-0472">Membrane</keyword>
<proteinExistence type="predicted"/>
<dbReference type="OrthoDB" id="230260at2"/>
<protein>
    <recommendedName>
        <fullName evidence="3">Tyrosine-protein kinase G-rich domain-containing protein</fullName>
    </recommendedName>
</protein>
<feature type="domain" description="Tyrosine-protein kinase G-rich" evidence="3">
    <location>
        <begin position="339"/>
        <end position="416"/>
    </location>
</feature>
<comment type="caution">
    <text evidence="4">The sequence shown here is derived from an EMBL/GenBank/DDBJ whole genome shotgun (WGS) entry which is preliminary data.</text>
</comment>
<evidence type="ECO:0000313" key="4">
    <source>
        <dbReference type="EMBL" id="MTV31101.1"/>
    </source>
</evidence>
<evidence type="ECO:0000256" key="2">
    <source>
        <dbReference type="SAM" id="Phobius"/>
    </source>
</evidence>
<evidence type="ECO:0000313" key="5">
    <source>
        <dbReference type="Proteomes" id="UP000439113"/>
    </source>
</evidence>
<organism evidence="4 5">
    <name type="scientific">Rhodoblastus acidophilus</name>
    <name type="common">Rhodopseudomonas acidophila</name>
    <dbReference type="NCBI Taxonomy" id="1074"/>
    <lineage>
        <taxon>Bacteria</taxon>
        <taxon>Pseudomonadati</taxon>
        <taxon>Pseudomonadota</taxon>
        <taxon>Alphaproteobacteria</taxon>
        <taxon>Hyphomicrobiales</taxon>
        <taxon>Rhodoblastaceae</taxon>
        <taxon>Rhodoblastus</taxon>
    </lineage>
</organism>
<dbReference type="PANTHER" id="PTHR32309:SF31">
    <property type="entry name" value="CAPSULAR EXOPOLYSACCHARIDE FAMILY"/>
    <property type="match status" value="1"/>
</dbReference>
<dbReference type="RefSeq" id="WP_155445795.1">
    <property type="nucleotide sequence ID" value="NZ_JAOQNR010000006.1"/>
</dbReference>
<feature type="transmembrane region" description="Helical" evidence="2">
    <location>
        <begin position="396"/>
        <end position="417"/>
    </location>
</feature>
<keyword evidence="1" id="KW-0175">Coiled coil</keyword>
<dbReference type="InterPro" id="IPR032807">
    <property type="entry name" value="GNVR"/>
</dbReference>
<dbReference type="Proteomes" id="UP000439113">
    <property type="component" value="Unassembled WGS sequence"/>
</dbReference>
<dbReference type="AlphaFoldDB" id="A0A6N8DPJ4"/>
<dbReference type="PANTHER" id="PTHR32309">
    <property type="entry name" value="TYROSINE-PROTEIN KINASE"/>
    <property type="match status" value="1"/>
</dbReference>
<evidence type="ECO:0000256" key="1">
    <source>
        <dbReference type="SAM" id="Coils"/>
    </source>
</evidence>
<reference evidence="4 5" key="1">
    <citation type="submission" date="2019-11" db="EMBL/GenBank/DDBJ databases">
        <title>Whole-genome sequence of a Rhodoblastus acidophilus DSM 142.</title>
        <authorList>
            <person name="Kyndt J.A."/>
            <person name="Meyer T.E."/>
        </authorList>
    </citation>
    <scope>NUCLEOTIDE SEQUENCE [LARGE SCALE GENOMIC DNA]</scope>
    <source>
        <strain evidence="4 5">DSM 142</strain>
    </source>
</reference>
<dbReference type="Pfam" id="PF13807">
    <property type="entry name" value="GNVR"/>
    <property type="match status" value="1"/>
</dbReference>
<gene>
    <name evidence="4" type="ORF">GJ654_08850</name>
</gene>
<sequence>MSLPLFLLVLRKRIAVAAMLFAAALLGAVATLALAPPRYEAIAVASIDPSSADPVSGLGPTPGSLLIVQGNLAALAKSNQVALDIVERLGLDGDADVRAAYASAWRKPDNIRQFAAERVLEKLDARFLPGSNVLTLAIRDRAPEKAARIANSFMAAFIDAAIALKGQAAHKAADWFAPQIEKVALRRAEARARLEAFQTDARLLAPGAGDSEADRLLQIGNALSLAKTELVALQSQLATPGVSPSDAQNPDVQTLIALRTSLATAEADIARLQADAGPNHPRMLERRAARDSLRAQIAEAVDAYRAKLADRVAAQLVKVAELEKTYAANVSDMVGVQGQRDRLAHLRAEAQFQQDEYDRLQRAAAQARLQSQLSFSNIAVIDVAAPPSSPIFPKPLPAFALASVVGLAVAVLGALIAETLDRRIRRSEDISEAAGAPLLGVALDFAPPRGLFGAGE</sequence>
<feature type="coiled-coil region" evidence="1">
    <location>
        <begin position="336"/>
        <end position="370"/>
    </location>
</feature>
<name>A0A6N8DPJ4_RHOAC</name>
<keyword evidence="2" id="KW-0812">Transmembrane</keyword>
<dbReference type="EMBL" id="WNKS01000006">
    <property type="protein sequence ID" value="MTV31101.1"/>
    <property type="molecule type" value="Genomic_DNA"/>
</dbReference>
<accession>A0A6N8DPJ4</accession>
<evidence type="ECO:0000259" key="3">
    <source>
        <dbReference type="Pfam" id="PF13807"/>
    </source>
</evidence>
<keyword evidence="2" id="KW-1133">Transmembrane helix</keyword>
<dbReference type="InterPro" id="IPR050445">
    <property type="entry name" value="Bact_polysacc_biosynth/exp"/>
</dbReference>